<dbReference type="InterPro" id="IPR013342">
    <property type="entry name" value="Mandelate_racemase_C"/>
</dbReference>
<dbReference type="InterPro" id="IPR013341">
    <property type="entry name" value="Mandelate_racemase_N_dom"/>
</dbReference>
<evidence type="ECO:0000313" key="3">
    <source>
        <dbReference type="EMBL" id="CAA9297038.1"/>
    </source>
</evidence>
<dbReference type="InterPro" id="IPR036849">
    <property type="entry name" value="Enolase-like_C_sf"/>
</dbReference>
<dbReference type="SUPFAM" id="SSF51604">
    <property type="entry name" value="Enolase C-terminal domain-like"/>
    <property type="match status" value="1"/>
</dbReference>
<dbReference type="PANTHER" id="PTHR48080">
    <property type="entry name" value="D-GALACTONATE DEHYDRATASE-RELATED"/>
    <property type="match status" value="1"/>
</dbReference>
<dbReference type="Pfam" id="PF02746">
    <property type="entry name" value="MR_MLE_N"/>
    <property type="match status" value="1"/>
</dbReference>
<gene>
    <name evidence="3" type="ORF">AVDCRST_MAG77-5281</name>
</gene>
<dbReference type="CDD" id="cd03316">
    <property type="entry name" value="MR_like"/>
    <property type="match status" value="1"/>
</dbReference>
<dbReference type="Pfam" id="PF13378">
    <property type="entry name" value="MR_MLE_C"/>
    <property type="match status" value="1"/>
</dbReference>
<dbReference type="EMBL" id="CADCTC010000273">
    <property type="protein sequence ID" value="CAA9297038.1"/>
    <property type="molecule type" value="Genomic_DNA"/>
</dbReference>
<keyword evidence="1" id="KW-0456">Lyase</keyword>
<evidence type="ECO:0000256" key="1">
    <source>
        <dbReference type="ARBA" id="ARBA00023239"/>
    </source>
</evidence>
<dbReference type="Gene3D" id="3.30.390.10">
    <property type="entry name" value="Enolase-like, N-terminal domain"/>
    <property type="match status" value="1"/>
</dbReference>
<organism evidence="3">
    <name type="scientific">uncultured Chloroflexota bacterium</name>
    <dbReference type="NCBI Taxonomy" id="166587"/>
    <lineage>
        <taxon>Bacteria</taxon>
        <taxon>Bacillati</taxon>
        <taxon>Chloroflexota</taxon>
        <taxon>environmental samples</taxon>
    </lineage>
</organism>
<dbReference type="SFLD" id="SFLDS00001">
    <property type="entry name" value="Enolase"/>
    <property type="match status" value="1"/>
</dbReference>
<reference evidence="3" key="1">
    <citation type="submission" date="2020-02" db="EMBL/GenBank/DDBJ databases">
        <authorList>
            <person name="Meier V. D."/>
        </authorList>
    </citation>
    <scope>NUCLEOTIDE SEQUENCE</scope>
    <source>
        <strain evidence="3">AVDCRST_MAG77</strain>
    </source>
</reference>
<dbReference type="GO" id="GO:0016829">
    <property type="term" value="F:lyase activity"/>
    <property type="evidence" value="ECO:0007669"/>
    <property type="project" value="UniProtKB-KW"/>
</dbReference>
<dbReference type="Gene3D" id="3.20.20.120">
    <property type="entry name" value="Enolase-like C-terminal domain"/>
    <property type="match status" value="1"/>
</dbReference>
<dbReference type="PANTHER" id="PTHR48080:SF2">
    <property type="entry name" value="D-GALACTONATE DEHYDRATASE"/>
    <property type="match status" value="1"/>
</dbReference>
<feature type="domain" description="Mandelate racemase/muconate lactonizing enzyme C-terminal" evidence="2">
    <location>
        <begin position="137"/>
        <end position="252"/>
    </location>
</feature>
<protein>
    <recommendedName>
        <fullName evidence="2">Mandelate racemase/muconate lactonizing enzyme C-terminal domain-containing protein</fullName>
    </recommendedName>
</protein>
<sequence>MKITTITPYVIPQPDDRNWVFVKLETDEGITGWGEAGGNAAGTAGSVRSALLELAPDLLVGRNPEDVEPIWHSIFRRFSYFGSRGFGTAVAAGVDIALWDIKGQAAGRPVYDLLGGRFRERVSLYSNSWFAGSASTPEAYAAAAREKLVPLGHTACKLDPFFEMQAYHRSYQSGEISQAGEQLGYDVVAAVREVVGPALEVLIDAHGHYNVPTAIRLANTLYERSRIGWFEEPVPPESYDALRTVREHTNAPIATGERLRTRWDFLPVLQQRLADYVMPDTIWTGGISKAKKIAQLAEVYNVPVSPHCVPMGPLEIISAAHVVSSIPNFYRLEHSHPLIEAHNRLLTEPYRVEQGHLILNGKPGLGYALNEDWLKAHAVDAR</sequence>
<proteinExistence type="predicted"/>
<evidence type="ECO:0000259" key="2">
    <source>
        <dbReference type="SMART" id="SM00922"/>
    </source>
</evidence>
<dbReference type="SMART" id="SM00922">
    <property type="entry name" value="MR_MLE"/>
    <property type="match status" value="1"/>
</dbReference>
<accession>A0A6J4K6W6</accession>
<name>A0A6J4K6W6_9CHLR</name>
<dbReference type="InterPro" id="IPR029017">
    <property type="entry name" value="Enolase-like_N"/>
</dbReference>
<dbReference type="SFLD" id="SFLDG00179">
    <property type="entry name" value="mandelate_racemase"/>
    <property type="match status" value="1"/>
</dbReference>
<dbReference type="AlphaFoldDB" id="A0A6J4K6W6"/>
<dbReference type="InterPro" id="IPR029065">
    <property type="entry name" value="Enolase_C-like"/>
</dbReference>
<dbReference type="InterPro" id="IPR034593">
    <property type="entry name" value="DgoD-like"/>
</dbReference>
<dbReference type="SUPFAM" id="SSF54826">
    <property type="entry name" value="Enolase N-terminal domain-like"/>
    <property type="match status" value="1"/>
</dbReference>